<comment type="caution">
    <text evidence="2">The sequence shown here is derived from an EMBL/GenBank/DDBJ whole genome shotgun (WGS) entry which is preliminary data.</text>
</comment>
<name>A0A7Y8V062_9PSED</name>
<dbReference type="Proteomes" id="UP000543908">
    <property type="component" value="Unassembled WGS sequence"/>
</dbReference>
<proteinExistence type="predicted"/>
<dbReference type="GO" id="GO:0016887">
    <property type="term" value="F:ATP hydrolysis activity"/>
    <property type="evidence" value="ECO:0007669"/>
    <property type="project" value="InterPro"/>
</dbReference>
<protein>
    <submittedName>
        <fullName evidence="2">AAA family ATPase</fullName>
    </submittedName>
</protein>
<dbReference type="InterPro" id="IPR003439">
    <property type="entry name" value="ABC_transporter-like_ATP-bd"/>
</dbReference>
<dbReference type="EMBL" id="JABUHS010000331">
    <property type="protein sequence ID" value="NWN64703.1"/>
    <property type="molecule type" value="Genomic_DNA"/>
</dbReference>
<dbReference type="PROSITE" id="PS50893">
    <property type="entry name" value="ABC_TRANSPORTER_2"/>
    <property type="match status" value="1"/>
</dbReference>
<gene>
    <name evidence="2" type="ORF">HT123_28315</name>
</gene>
<organism evidence="2 3">
    <name type="scientific">Pseudomonas allii</name>
    <dbReference type="NCBI Taxonomy" id="2740531"/>
    <lineage>
        <taxon>Bacteria</taxon>
        <taxon>Pseudomonadati</taxon>
        <taxon>Pseudomonadota</taxon>
        <taxon>Gammaproteobacteria</taxon>
        <taxon>Pseudomonadales</taxon>
        <taxon>Pseudomonadaceae</taxon>
        <taxon>Pseudomonas</taxon>
    </lineage>
</organism>
<dbReference type="SUPFAM" id="SSF52540">
    <property type="entry name" value="P-loop containing nucleoside triphosphate hydrolases"/>
    <property type="match status" value="1"/>
</dbReference>
<dbReference type="InterPro" id="IPR027417">
    <property type="entry name" value="P-loop_NTPase"/>
</dbReference>
<reference evidence="2 3" key="1">
    <citation type="submission" date="2020-05" db="EMBL/GenBank/DDBJ databases">
        <title>Onion-isolated Pseudomonas sp.</title>
        <authorList>
            <person name="Fujikawa T."/>
            <person name="Sawada H."/>
        </authorList>
    </citation>
    <scope>NUCLEOTIDE SEQUENCE [LARGE SCALE GENOMIC DNA]</scope>
    <source>
        <strain evidence="2 3">MAFF 301512</strain>
    </source>
</reference>
<feature type="domain" description="ABC transporter" evidence="1">
    <location>
        <begin position="4"/>
        <end position="228"/>
    </location>
</feature>
<evidence type="ECO:0000259" key="1">
    <source>
        <dbReference type="PROSITE" id="PS50893"/>
    </source>
</evidence>
<dbReference type="PANTHER" id="PTHR43038">
    <property type="entry name" value="ATP-BINDING CASSETTE, SUB-FAMILY H, MEMBER 1"/>
    <property type="match status" value="1"/>
</dbReference>
<dbReference type="PANTHER" id="PTHR43038:SF3">
    <property type="entry name" value="ABC TRANSPORTER G FAMILY MEMBER 20 ISOFORM X1"/>
    <property type="match status" value="1"/>
</dbReference>
<sequence length="236" mass="26276">MARLLVDSLGVRYGTHIVFHQASLTVEAGCISGLLGPNGSGKTTFFDVLCGLKKVEGGEISSSFSKLLYLSQVISTPPVFRMFDIFKMAMLFCSDTRVTQQHALDKIEKWSPGIAERYCEIWNKKSALCSYGEKRWFFTLSLLCANADLVILDEPTAGVDPEFRYHIWRCLEGAAAEGVAVLVSSHNVDEVVAHCDDFYMLSQRRFNRFTDAQGFMDAYDAQSLDEAFIHAASLKG</sequence>
<evidence type="ECO:0000313" key="2">
    <source>
        <dbReference type="EMBL" id="NWN64703.1"/>
    </source>
</evidence>
<dbReference type="RefSeq" id="WP_058426367.1">
    <property type="nucleotide sequence ID" value="NZ_JABUHS010000331.1"/>
</dbReference>
<dbReference type="Pfam" id="PF00005">
    <property type="entry name" value="ABC_tran"/>
    <property type="match status" value="1"/>
</dbReference>
<accession>A0A7Y8V062</accession>
<evidence type="ECO:0000313" key="3">
    <source>
        <dbReference type="Proteomes" id="UP000543908"/>
    </source>
</evidence>
<dbReference type="GO" id="GO:0005524">
    <property type="term" value="F:ATP binding"/>
    <property type="evidence" value="ECO:0007669"/>
    <property type="project" value="InterPro"/>
</dbReference>
<dbReference type="AlphaFoldDB" id="A0A7Y8V062"/>
<dbReference type="Gene3D" id="3.40.50.300">
    <property type="entry name" value="P-loop containing nucleotide triphosphate hydrolases"/>
    <property type="match status" value="1"/>
</dbReference>